<dbReference type="STRING" id="53326.A0A016UGJ6"/>
<reference evidence="4" key="1">
    <citation type="journal article" date="2015" name="Nat. Genet.">
        <title>The genome and transcriptome of the zoonotic hookworm Ancylostoma ceylanicum identify infection-specific gene families.</title>
        <authorList>
            <person name="Schwarz E.M."/>
            <person name="Hu Y."/>
            <person name="Antoshechkin I."/>
            <person name="Miller M.M."/>
            <person name="Sternberg P.W."/>
            <person name="Aroian R.V."/>
        </authorList>
    </citation>
    <scope>NUCLEOTIDE SEQUENCE</scope>
    <source>
        <strain evidence="4">HY135</strain>
    </source>
</reference>
<feature type="region of interest" description="Disordered" evidence="1">
    <location>
        <begin position="285"/>
        <end position="312"/>
    </location>
</feature>
<keyword evidence="2" id="KW-0812">Transmembrane</keyword>
<gene>
    <name evidence="3" type="primary">Acey_s0041.g457</name>
    <name evidence="3" type="ORF">Y032_0041g457</name>
</gene>
<dbReference type="AlphaFoldDB" id="A0A016UGJ6"/>
<name>A0A016UGJ6_9BILA</name>
<evidence type="ECO:0000256" key="2">
    <source>
        <dbReference type="SAM" id="Phobius"/>
    </source>
</evidence>
<accession>A0A016UGJ6</accession>
<comment type="caution">
    <text evidence="3">The sequence shown here is derived from an EMBL/GenBank/DDBJ whole genome shotgun (WGS) entry which is preliminary data.</text>
</comment>
<evidence type="ECO:0000313" key="4">
    <source>
        <dbReference type="Proteomes" id="UP000024635"/>
    </source>
</evidence>
<keyword evidence="2" id="KW-0472">Membrane</keyword>
<feature type="compositionally biased region" description="Basic and acidic residues" evidence="1">
    <location>
        <begin position="293"/>
        <end position="307"/>
    </location>
</feature>
<keyword evidence="4" id="KW-1185">Reference proteome</keyword>
<dbReference type="OrthoDB" id="619536at2759"/>
<evidence type="ECO:0008006" key="5">
    <source>
        <dbReference type="Google" id="ProtNLM"/>
    </source>
</evidence>
<keyword evidence="2" id="KW-1133">Transmembrane helix</keyword>
<dbReference type="Proteomes" id="UP000024635">
    <property type="component" value="Unassembled WGS sequence"/>
</dbReference>
<feature type="compositionally biased region" description="Polar residues" evidence="1">
    <location>
        <begin position="687"/>
        <end position="700"/>
    </location>
</feature>
<organism evidence="3 4">
    <name type="scientific">Ancylostoma ceylanicum</name>
    <dbReference type="NCBI Taxonomy" id="53326"/>
    <lineage>
        <taxon>Eukaryota</taxon>
        <taxon>Metazoa</taxon>
        <taxon>Ecdysozoa</taxon>
        <taxon>Nematoda</taxon>
        <taxon>Chromadorea</taxon>
        <taxon>Rhabditida</taxon>
        <taxon>Rhabditina</taxon>
        <taxon>Rhabditomorpha</taxon>
        <taxon>Strongyloidea</taxon>
        <taxon>Ancylostomatidae</taxon>
        <taxon>Ancylostomatinae</taxon>
        <taxon>Ancylostoma</taxon>
    </lineage>
</organism>
<protein>
    <recommendedName>
        <fullName evidence="5">O-acyltransferase WSD1 C-terminal domain-containing protein</fullName>
    </recommendedName>
</protein>
<dbReference type="EMBL" id="JARK01001377">
    <property type="protein sequence ID" value="EYC14295.1"/>
    <property type="molecule type" value="Genomic_DNA"/>
</dbReference>
<sequence>MAPSGGDPYRSPPIIRKRTSFPLAVMLRKLLGLLTTVLFVIVIVLGIPVYLTLGIIGFVKKKSRRWKYVDGCCTHQWPICGAGPDLAGIVVTGSVDLDTLNHGIQRVIVDSRSNLYQNPASDVIANLGKLWDHSSFHLTTDADLLSLQQQDNVLSAEQTTLSLVPEFAHSLKGLMTSSLVVTSTAANCAYVCVQRLLSMCMNERTSFEIEPHAPIRGWQQQVFGCFPQTAVCMSIKFALGGPFSLLALALRGQHPVWKYLESKDQILGRNRRRLKVLGHRDSSSVLMDSVPEDSARDAKSPAHDRRSSSLLRNVPPSAVHSRSWMSVKHPELILRAEKLLRSTTSELFLSLIAGALRNHFREQGILHPPDVGCVAPGSSRGCTPIGERCETSLLPFQLPTSVEGAIPRLWAVQRNVAKVMEGSMSGAVTIVQGIARGCLPASMAKCAFRVVYRSHAVYFAFYRVNASRISAEAAIQTMFVFPSLAPSVRAAFVFVQHGTGIDLSVSLCNRTFPDPERVLESFQRETRLLLDHLSLRLLSLPQTTVLPGVPACLRHERTENEVESEMFGSAYLNRKITDEPLDQNEHDYSLEELYRLLDVVQTELDSMRSNPEVGLRGHYIERLTRLEEKMQNFHECISQKLSAEKVEMPGGSGDNEVGDAIANVLAPYRDEPGTSGLRRFSREYARTETSTSRKNSRASI</sequence>
<feature type="region of interest" description="Disordered" evidence="1">
    <location>
        <begin position="671"/>
        <end position="700"/>
    </location>
</feature>
<evidence type="ECO:0000313" key="3">
    <source>
        <dbReference type="EMBL" id="EYC14295.1"/>
    </source>
</evidence>
<proteinExistence type="predicted"/>
<feature type="transmembrane region" description="Helical" evidence="2">
    <location>
        <begin position="30"/>
        <end position="59"/>
    </location>
</feature>
<evidence type="ECO:0000256" key="1">
    <source>
        <dbReference type="SAM" id="MobiDB-lite"/>
    </source>
</evidence>